<dbReference type="Proteomes" id="UP000501130">
    <property type="component" value="Chromosome"/>
</dbReference>
<dbReference type="PANTHER" id="PTHR43682">
    <property type="entry name" value="LACTATE UTILIZATION PROTEIN C"/>
    <property type="match status" value="1"/>
</dbReference>
<name>A0ABX6N681_9BURK</name>
<evidence type="ECO:0000313" key="2">
    <source>
        <dbReference type="EMBL" id="QJR29925.1"/>
    </source>
</evidence>
<dbReference type="PANTHER" id="PTHR43682:SF1">
    <property type="entry name" value="LACTATE UTILIZATION PROTEIN C"/>
    <property type="match status" value="1"/>
</dbReference>
<dbReference type="Gene3D" id="3.40.50.10420">
    <property type="entry name" value="NagB/RpiA/CoA transferase-like"/>
    <property type="match status" value="1"/>
</dbReference>
<gene>
    <name evidence="2" type="ORF">HKT17_09515</name>
</gene>
<dbReference type="InterPro" id="IPR024185">
    <property type="entry name" value="FTHF_cligase-like_sf"/>
</dbReference>
<evidence type="ECO:0000313" key="3">
    <source>
        <dbReference type="Proteomes" id="UP000501130"/>
    </source>
</evidence>
<dbReference type="InterPro" id="IPR003741">
    <property type="entry name" value="LUD_dom"/>
</dbReference>
<evidence type="ECO:0000259" key="1">
    <source>
        <dbReference type="Pfam" id="PF02589"/>
    </source>
</evidence>
<dbReference type="EMBL" id="CP053084">
    <property type="protein sequence ID" value="QJR29925.1"/>
    <property type="molecule type" value="Genomic_DNA"/>
</dbReference>
<dbReference type="SUPFAM" id="SSF100950">
    <property type="entry name" value="NagB/RpiA/CoA transferase-like"/>
    <property type="match status" value="1"/>
</dbReference>
<protein>
    <submittedName>
        <fullName evidence="2">Lactate utilization protein C</fullName>
    </submittedName>
</protein>
<reference evidence="2 3" key="1">
    <citation type="submission" date="2020-05" db="EMBL/GenBank/DDBJ databases">
        <title>Compete genome of Limnobacter sp. SAORIC-580.</title>
        <authorList>
            <person name="Song J."/>
            <person name="Cho J.-C."/>
        </authorList>
    </citation>
    <scope>NUCLEOTIDE SEQUENCE [LARGE SCALE GENOMIC DNA]</scope>
    <source>
        <strain evidence="2 3">SAORIC-580</strain>
    </source>
</reference>
<feature type="domain" description="LUD" evidence="1">
    <location>
        <begin position="130"/>
        <end position="226"/>
    </location>
</feature>
<dbReference type="Pfam" id="PF02589">
    <property type="entry name" value="LUD_dom"/>
    <property type="match status" value="1"/>
</dbReference>
<sequence>MSQSFNDDDLDTTAARSEILSRIRSLQSRPVTMHENEMTLAKGYLARKTRGPAPSPVENVVALFEEKSRAMLCTVQRVKSTAEVAQACAAFLAENELNGTVAIWPSLNQLDWSVLPHEARLGAPTGDDLIGISAVACAVAETGTLVFASKTDEPASTHLLPETHIAIVREEQVVHTMEDAFEMLRKEGRIMPRALNFVSGPSRTADIEQTIVLGAHGPYRVHLILVGK</sequence>
<accession>A0ABX6N681</accession>
<dbReference type="InterPro" id="IPR037171">
    <property type="entry name" value="NagB/RpiA_transferase-like"/>
</dbReference>
<organism evidence="2 3">
    <name type="scientific">Limnobacter profundi</name>
    <dbReference type="NCBI Taxonomy" id="2732163"/>
    <lineage>
        <taxon>Bacteria</taxon>
        <taxon>Pseudomonadati</taxon>
        <taxon>Pseudomonadota</taxon>
        <taxon>Betaproteobacteria</taxon>
        <taxon>Burkholderiales</taxon>
        <taxon>Burkholderiaceae</taxon>
        <taxon>Limnobacter</taxon>
    </lineage>
</organism>
<dbReference type="RefSeq" id="WP_171099618.1">
    <property type="nucleotide sequence ID" value="NZ_CP053084.1"/>
</dbReference>
<proteinExistence type="predicted"/>
<keyword evidence="3" id="KW-1185">Reference proteome</keyword>